<evidence type="ECO:0000256" key="1">
    <source>
        <dbReference type="SAM" id="Phobius"/>
    </source>
</evidence>
<keyword evidence="1" id="KW-0812">Transmembrane</keyword>
<evidence type="ECO:0000313" key="2">
    <source>
        <dbReference type="EMBL" id="JAD52402.1"/>
    </source>
</evidence>
<protein>
    <submittedName>
        <fullName evidence="2">Uncharacterized protein</fullName>
    </submittedName>
</protein>
<sequence>MHVTKICEIYLFVEVKCCYDYLSLPKLARDQKALLLLLLLLKLVVALSWIVFAWVNNLHLSKELMFFCKLPGCQKQHSK</sequence>
<dbReference type="AlphaFoldDB" id="A0A0A9AZ89"/>
<proteinExistence type="predicted"/>
<reference evidence="2" key="1">
    <citation type="submission" date="2014-09" db="EMBL/GenBank/DDBJ databases">
        <authorList>
            <person name="Magalhaes I.L.F."/>
            <person name="Oliveira U."/>
            <person name="Santos F.R."/>
            <person name="Vidigal T.H.D.A."/>
            <person name="Brescovit A.D."/>
            <person name="Santos A.J."/>
        </authorList>
    </citation>
    <scope>NUCLEOTIDE SEQUENCE</scope>
    <source>
        <tissue evidence="2">Shoot tissue taken approximately 20 cm above the soil surface</tissue>
    </source>
</reference>
<keyword evidence="1" id="KW-0472">Membrane</keyword>
<accession>A0A0A9AZ89</accession>
<reference evidence="2" key="2">
    <citation type="journal article" date="2015" name="Data Brief">
        <title>Shoot transcriptome of the giant reed, Arundo donax.</title>
        <authorList>
            <person name="Barrero R.A."/>
            <person name="Guerrero F.D."/>
            <person name="Moolhuijzen P."/>
            <person name="Goolsby J.A."/>
            <person name="Tidwell J."/>
            <person name="Bellgard S.E."/>
            <person name="Bellgard M.I."/>
        </authorList>
    </citation>
    <scope>NUCLEOTIDE SEQUENCE</scope>
    <source>
        <tissue evidence="2">Shoot tissue taken approximately 20 cm above the soil surface</tissue>
    </source>
</reference>
<feature type="transmembrane region" description="Helical" evidence="1">
    <location>
        <begin position="33"/>
        <end position="55"/>
    </location>
</feature>
<keyword evidence="1" id="KW-1133">Transmembrane helix</keyword>
<name>A0A0A9AZ89_ARUDO</name>
<dbReference type="EMBL" id="GBRH01245493">
    <property type="protein sequence ID" value="JAD52402.1"/>
    <property type="molecule type" value="Transcribed_RNA"/>
</dbReference>
<organism evidence="2">
    <name type="scientific">Arundo donax</name>
    <name type="common">Giant reed</name>
    <name type="synonym">Donax arundinaceus</name>
    <dbReference type="NCBI Taxonomy" id="35708"/>
    <lineage>
        <taxon>Eukaryota</taxon>
        <taxon>Viridiplantae</taxon>
        <taxon>Streptophyta</taxon>
        <taxon>Embryophyta</taxon>
        <taxon>Tracheophyta</taxon>
        <taxon>Spermatophyta</taxon>
        <taxon>Magnoliopsida</taxon>
        <taxon>Liliopsida</taxon>
        <taxon>Poales</taxon>
        <taxon>Poaceae</taxon>
        <taxon>PACMAD clade</taxon>
        <taxon>Arundinoideae</taxon>
        <taxon>Arundineae</taxon>
        <taxon>Arundo</taxon>
    </lineage>
</organism>